<dbReference type="Pfam" id="PF02996">
    <property type="entry name" value="Prefoldin"/>
    <property type="match status" value="1"/>
</dbReference>
<reference evidence="1" key="1">
    <citation type="submission" date="2013-07" db="EMBL/GenBank/DDBJ databases">
        <title>The Genome Sequence of Cryptococcus dejecticola CBS10117.</title>
        <authorList>
            <consortium name="The Broad Institute Genome Sequencing Platform"/>
            <person name="Cuomo C."/>
            <person name="Litvintseva A."/>
            <person name="Chen Y."/>
            <person name="Heitman J."/>
            <person name="Sun S."/>
            <person name="Springer D."/>
            <person name="Dromer F."/>
            <person name="Young S.K."/>
            <person name="Zeng Q."/>
            <person name="Gargeya S."/>
            <person name="Fitzgerald M."/>
            <person name="Abouelleil A."/>
            <person name="Alvarado L."/>
            <person name="Berlin A.M."/>
            <person name="Chapman S.B."/>
            <person name="Dewar J."/>
            <person name="Goldberg J."/>
            <person name="Griggs A."/>
            <person name="Gujja S."/>
            <person name="Hansen M."/>
            <person name="Howarth C."/>
            <person name="Imamovic A."/>
            <person name="Larimer J."/>
            <person name="McCowan C."/>
            <person name="Murphy C."/>
            <person name="Pearson M."/>
            <person name="Priest M."/>
            <person name="Roberts A."/>
            <person name="Saif S."/>
            <person name="Shea T."/>
            <person name="Sykes S."/>
            <person name="Wortman J."/>
            <person name="Nusbaum C."/>
            <person name="Birren B."/>
        </authorList>
    </citation>
    <scope>NUCLEOTIDE SEQUENCE [LARGE SCALE GENOMIC DNA]</scope>
    <source>
        <strain evidence="1">CBS 10117</strain>
    </source>
</reference>
<sequence length="171" mass="18881">MTTTPASLTSAHTERAPIYCAHLQTSLLPELVTTRRALAGVESDISEYENLSVKIDELEKVKGKSIETLTEMGAGVWIEATIPDSSYITLDLGYDIHLDLSLTEAREYIVRKIEVLKKKGDNLSKKEEFLVWQVGQVSLIKSCGVLDSRDIGDAQADCMFIVQFQGALSQS</sequence>
<protein>
    <recommendedName>
        <fullName evidence="2">Prefoldin, alpha subunit</fullName>
    </recommendedName>
</protein>
<dbReference type="Gene3D" id="1.10.287.370">
    <property type="match status" value="1"/>
</dbReference>
<dbReference type="EMBL" id="KI894033">
    <property type="protein sequence ID" value="OBR84002.1"/>
    <property type="molecule type" value="Genomic_DNA"/>
</dbReference>
<dbReference type="InterPro" id="IPR004127">
    <property type="entry name" value="Prefoldin_subunit_alpha"/>
</dbReference>
<dbReference type="AlphaFoldDB" id="A0A1A6A1R5"/>
<organism evidence="1">
    <name type="scientific">Kwoniella dejecticola CBS 10117</name>
    <dbReference type="NCBI Taxonomy" id="1296121"/>
    <lineage>
        <taxon>Eukaryota</taxon>
        <taxon>Fungi</taxon>
        <taxon>Dikarya</taxon>
        <taxon>Basidiomycota</taxon>
        <taxon>Agaricomycotina</taxon>
        <taxon>Tremellomycetes</taxon>
        <taxon>Tremellales</taxon>
        <taxon>Cryptococcaceae</taxon>
        <taxon>Kwoniella</taxon>
    </lineage>
</organism>
<accession>A0A1A6A1R5</accession>
<evidence type="ECO:0008006" key="2">
    <source>
        <dbReference type="Google" id="ProtNLM"/>
    </source>
</evidence>
<dbReference type="STRING" id="1296121.A0A1A6A1R5"/>
<gene>
    <name evidence="1" type="ORF">I303_06289</name>
</gene>
<evidence type="ECO:0000313" key="1">
    <source>
        <dbReference type="EMBL" id="OBR84002.1"/>
    </source>
</evidence>
<dbReference type="InterPro" id="IPR009053">
    <property type="entry name" value="Prefoldin"/>
</dbReference>
<dbReference type="VEuPathDB" id="FungiDB:I303_06289"/>
<dbReference type="CDD" id="cd23158">
    <property type="entry name" value="Prefoldin_UXT"/>
    <property type="match status" value="1"/>
</dbReference>
<dbReference type="SUPFAM" id="SSF46579">
    <property type="entry name" value="Prefoldin"/>
    <property type="match status" value="1"/>
</dbReference>
<proteinExistence type="predicted"/>
<name>A0A1A6A1R5_9TREE</name>
<dbReference type="OrthoDB" id="433124at2759"/>